<dbReference type="SUPFAM" id="SSF54160">
    <property type="entry name" value="Chromo domain-like"/>
    <property type="match status" value="1"/>
</dbReference>
<feature type="compositionally biased region" description="Basic and acidic residues" evidence="1">
    <location>
        <begin position="1"/>
        <end position="19"/>
    </location>
</feature>
<feature type="non-terminal residue" evidence="2">
    <location>
        <position position="1"/>
    </location>
</feature>
<reference evidence="3" key="1">
    <citation type="submission" date="2016-06" db="EMBL/GenBank/DDBJ databases">
        <title>Parallel loss of symbiosis genes in relatives of nitrogen-fixing non-legume Parasponia.</title>
        <authorList>
            <person name="Van Velzen R."/>
            <person name="Holmer R."/>
            <person name="Bu F."/>
            <person name="Rutten L."/>
            <person name="Van Zeijl A."/>
            <person name="Liu W."/>
            <person name="Santuari L."/>
            <person name="Cao Q."/>
            <person name="Sharma T."/>
            <person name="Shen D."/>
            <person name="Roswanjaya Y."/>
            <person name="Wardhani T."/>
            <person name="Kalhor M.S."/>
            <person name="Jansen J."/>
            <person name="Van den Hoogen J."/>
            <person name="Gungor B."/>
            <person name="Hartog M."/>
            <person name="Hontelez J."/>
            <person name="Verver J."/>
            <person name="Yang W.-C."/>
            <person name="Schijlen E."/>
            <person name="Repin R."/>
            <person name="Schilthuizen M."/>
            <person name="Schranz E."/>
            <person name="Heidstra R."/>
            <person name="Miyata K."/>
            <person name="Fedorova E."/>
            <person name="Kohlen W."/>
            <person name="Bisseling T."/>
            <person name="Smit S."/>
            <person name="Geurts R."/>
        </authorList>
    </citation>
    <scope>NUCLEOTIDE SEQUENCE [LARGE SCALE GENOMIC DNA]</scope>
    <source>
        <strain evidence="3">cv. WU1-14</strain>
    </source>
</reference>
<accession>A0A2P5AAS1</accession>
<evidence type="ECO:0000313" key="2">
    <source>
        <dbReference type="EMBL" id="PON33640.1"/>
    </source>
</evidence>
<dbReference type="InterPro" id="IPR016197">
    <property type="entry name" value="Chromo-like_dom_sf"/>
</dbReference>
<keyword evidence="3" id="KW-1185">Reference proteome</keyword>
<dbReference type="OrthoDB" id="2020640at2759"/>
<gene>
    <name evidence="2" type="ORF">PanWU01x14_351170</name>
</gene>
<dbReference type="EMBL" id="JXTB01000714">
    <property type="protein sequence ID" value="PON33640.1"/>
    <property type="molecule type" value="Genomic_DNA"/>
</dbReference>
<dbReference type="AlphaFoldDB" id="A0A2P5AAS1"/>
<dbReference type="Proteomes" id="UP000237105">
    <property type="component" value="Unassembled WGS sequence"/>
</dbReference>
<sequence>HTKILPGDEKDPSRGESKKAHTMVVTSFDKEAEYILVNRLIYRRGIPIYREYLVKWKNLPETEAS</sequence>
<name>A0A2P5AAS1_PARAD</name>
<evidence type="ECO:0000313" key="3">
    <source>
        <dbReference type="Proteomes" id="UP000237105"/>
    </source>
</evidence>
<evidence type="ECO:0000256" key="1">
    <source>
        <dbReference type="SAM" id="MobiDB-lite"/>
    </source>
</evidence>
<comment type="caution">
    <text evidence="2">The sequence shown here is derived from an EMBL/GenBank/DDBJ whole genome shotgun (WGS) entry which is preliminary data.</text>
</comment>
<organism evidence="2 3">
    <name type="scientific">Parasponia andersonii</name>
    <name type="common">Sponia andersonii</name>
    <dbReference type="NCBI Taxonomy" id="3476"/>
    <lineage>
        <taxon>Eukaryota</taxon>
        <taxon>Viridiplantae</taxon>
        <taxon>Streptophyta</taxon>
        <taxon>Embryophyta</taxon>
        <taxon>Tracheophyta</taxon>
        <taxon>Spermatophyta</taxon>
        <taxon>Magnoliopsida</taxon>
        <taxon>eudicotyledons</taxon>
        <taxon>Gunneridae</taxon>
        <taxon>Pentapetalae</taxon>
        <taxon>rosids</taxon>
        <taxon>fabids</taxon>
        <taxon>Rosales</taxon>
        <taxon>Cannabaceae</taxon>
        <taxon>Parasponia</taxon>
    </lineage>
</organism>
<feature type="region of interest" description="Disordered" evidence="1">
    <location>
        <begin position="1"/>
        <end position="20"/>
    </location>
</feature>
<protein>
    <submittedName>
        <fullName evidence="2">Chromo domain-like</fullName>
    </submittedName>
</protein>
<proteinExistence type="predicted"/>